<protein>
    <submittedName>
        <fullName evidence="2">Uncharacterized protein</fullName>
    </submittedName>
</protein>
<dbReference type="OrthoDB" id="1818565at2759"/>
<feature type="compositionally biased region" description="Polar residues" evidence="1">
    <location>
        <begin position="114"/>
        <end position="124"/>
    </location>
</feature>
<feature type="compositionally biased region" description="Polar residues" evidence="1">
    <location>
        <begin position="46"/>
        <end position="61"/>
    </location>
</feature>
<evidence type="ECO:0000313" key="3">
    <source>
        <dbReference type="Proteomes" id="UP001153076"/>
    </source>
</evidence>
<evidence type="ECO:0000313" key="2">
    <source>
        <dbReference type="EMBL" id="KAJ8425842.1"/>
    </source>
</evidence>
<feature type="region of interest" description="Disordered" evidence="1">
    <location>
        <begin position="1"/>
        <end position="124"/>
    </location>
</feature>
<comment type="caution">
    <text evidence="2">The sequence shown here is derived from an EMBL/GenBank/DDBJ whole genome shotgun (WGS) entry which is preliminary data.</text>
</comment>
<reference evidence="2" key="1">
    <citation type="submission" date="2022-04" db="EMBL/GenBank/DDBJ databases">
        <title>Carnegiea gigantea Genome sequencing and assembly v2.</title>
        <authorList>
            <person name="Copetti D."/>
            <person name="Sanderson M.J."/>
            <person name="Burquez A."/>
            <person name="Wojciechowski M.F."/>
        </authorList>
    </citation>
    <scope>NUCLEOTIDE SEQUENCE</scope>
    <source>
        <strain evidence="2">SGP5-SGP5p</strain>
        <tissue evidence="2">Aerial part</tissue>
    </source>
</reference>
<gene>
    <name evidence="2" type="ORF">Cgig2_033937</name>
</gene>
<dbReference type="Proteomes" id="UP001153076">
    <property type="component" value="Unassembled WGS sequence"/>
</dbReference>
<organism evidence="2 3">
    <name type="scientific">Carnegiea gigantea</name>
    <dbReference type="NCBI Taxonomy" id="171969"/>
    <lineage>
        <taxon>Eukaryota</taxon>
        <taxon>Viridiplantae</taxon>
        <taxon>Streptophyta</taxon>
        <taxon>Embryophyta</taxon>
        <taxon>Tracheophyta</taxon>
        <taxon>Spermatophyta</taxon>
        <taxon>Magnoliopsida</taxon>
        <taxon>eudicotyledons</taxon>
        <taxon>Gunneridae</taxon>
        <taxon>Pentapetalae</taxon>
        <taxon>Caryophyllales</taxon>
        <taxon>Cactineae</taxon>
        <taxon>Cactaceae</taxon>
        <taxon>Cactoideae</taxon>
        <taxon>Echinocereeae</taxon>
        <taxon>Carnegiea</taxon>
    </lineage>
</organism>
<dbReference type="EMBL" id="JAKOGI010001393">
    <property type="protein sequence ID" value="KAJ8425842.1"/>
    <property type="molecule type" value="Genomic_DNA"/>
</dbReference>
<dbReference type="AlphaFoldDB" id="A0A9Q1GQQ2"/>
<proteinExistence type="predicted"/>
<sequence length="235" mass="25740">MASTDSQEASRHDTPRDHYINHDSPLSGDGSHEASGSDTAHDQYRSNKSPKSGDALSTSNVVDAKSCKFSKPLPKPLSGQQRNPLQPNFVLVNGGEVGPNPIQPGASKHDTGRSHAQLTRNDGQLDSQKRNVMGMNKQAKDTPKTSSTMLHKLSRAQVDILVNTVVKNHPKEVHQYRSSEKRELIIYYLARAMGICKHRAEPNMLDAAVRAKLDKVTLVTTKGKMQKEGIRNGGT</sequence>
<dbReference type="InterPro" id="IPR023168">
    <property type="entry name" value="GatB_Yqey_C_2"/>
</dbReference>
<dbReference type="Gene3D" id="1.10.10.410">
    <property type="match status" value="1"/>
</dbReference>
<name>A0A9Q1GQQ2_9CARY</name>
<keyword evidence="3" id="KW-1185">Reference proteome</keyword>
<evidence type="ECO:0000256" key="1">
    <source>
        <dbReference type="SAM" id="MobiDB-lite"/>
    </source>
</evidence>
<feature type="compositionally biased region" description="Basic and acidic residues" evidence="1">
    <location>
        <begin position="8"/>
        <end position="21"/>
    </location>
</feature>
<accession>A0A9Q1GQQ2</accession>